<dbReference type="EMBL" id="QEAM01000810">
    <property type="protein sequence ID" value="TPX34624.1"/>
    <property type="molecule type" value="Genomic_DNA"/>
</dbReference>
<protein>
    <recommendedName>
        <fullName evidence="3">N-acetyltransferase domain-containing protein</fullName>
    </recommendedName>
</protein>
<dbReference type="OrthoDB" id="196847at2759"/>
<reference evidence="1 2" key="1">
    <citation type="journal article" date="2019" name="Sci. Rep.">
        <title>Comparative genomics of chytrid fungi reveal insights into the obligate biotrophic and pathogenic lifestyle of Synchytrium endobioticum.</title>
        <authorList>
            <person name="van de Vossenberg B.T.L.H."/>
            <person name="Warris S."/>
            <person name="Nguyen H.D.T."/>
            <person name="van Gent-Pelzer M.P.E."/>
            <person name="Joly D.L."/>
            <person name="van de Geest H.C."/>
            <person name="Bonants P.J.M."/>
            <person name="Smith D.S."/>
            <person name="Levesque C.A."/>
            <person name="van der Lee T.A.J."/>
        </authorList>
    </citation>
    <scope>NUCLEOTIDE SEQUENCE [LARGE SCALE GENOMIC DNA]</scope>
    <source>
        <strain evidence="1 2">LEV6574</strain>
    </source>
</reference>
<dbReference type="PANTHER" id="PTHR42791:SF1">
    <property type="entry name" value="N-ACETYLTRANSFERASE DOMAIN-CONTAINING PROTEIN"/>
    <property type="match status" value="1"/>
</dbReference>
<dbReference type="Gene3D" id="3.40.630.30">
    <property type="match status" value="1"/>
</dbReference>
<dbReference type="PANTHER" id="PTHR42791">
    <property type="entry name" value="GNAT FAMILY ACETYLTRANSFERASE"/>
    <property type="match status" value="1"/>
</dbReference>
<dbReference type="AlphaFoldDB" id="A0A507C9H8"/>
<gene>
    <name evidence="1" type="ORF">SeLEV6574_g08265</name>
</gene>
<dbReference type="InterPro" id="IPR052523">
    <property type="entry name" value="Trichothecene_AcTrans"/>
</dbReference>
<evidence type="ECO:0000313" key="1">
    <source>
        <dbReference type="EMBL" id="TPX34624.1"/>
    </source>
</evidence>
<dbReference type="Proteomes" id="UP000320475">
    <property type="component" value="Unassembled WGS sequence"/>
</dbReference>
<comment type="caution">
    <text evidence="1">The sequence shown here is derived from an EMBL/GenBank/DDBJ whole genome shotgun (WGS) entry which is preliminary data.</text>
</comment>
<accession>A0A507C9H8</accession>
<dbReference type="InterPro" id="IPR016181">
    <property type="entry name" value="Acyl_CoA_acyltransferase"/>
</dbReference>
<sequence>MTTHHDVSRVAKPLYSTLLTPKTVNCDEIANTFTSAFGDDPVFEYFRRKLTSHQRHMQDKRLFSEFGRVTALQGLCYEVDDYACVTCWYAPHVEITSHIFTTGIAGKMLQTPLTFLKRLLIDYVPRADSAKAKYLKFIEYDKKLGYYYLLIAGTRKDKQGQGLLKHNMLPVLEEADSKGILCWLESSKESNVPIYERFGFKIVDTFHLKDKVATVPVYCMARLPQPSPPNAM</sequence>
<evidence type="ECO:0008006" key="3">
    <source>
        <dbReference type="Google" id="ProtNLM"/>
    </source>
</evidence>
<dbReference type="SUPFAM" id="SSF55729">
    <property type="entry name" value="Acyl-CoA N-acyltransferases (Nat)"/>
    <property type="match status" value="1"/>
</dbReference>
<evidence type="ECO:0000313" key="2">
    <source>
        <dbReference type="Proteomes" id="UP000320475"/>
    </source>
</evidence>
<name>A0A507C9H8_9FUNG</name>
<organism evidence="1 2">
    <name type="scientific">Synchytrium endobioticum</name>
    <dbReference type="NCBI Taxonomy" id="286115"/>
    <lineage>
        <taxon>Eukaryota</taxon>
        <taxon>Fungi</taxon>
        <taxon>Fungi incertae sedis</taxon>
        <taxon>Chytridiomycota</taxon>
        <taxon>Chytridiomycota incertae sedis</taxon>
        <taxon>Chytridiomycetes</taxon>
        <taxon>Synchytriales</taxon>
        <taxon>Synchytriaceae</taxon>
        <taxon>Synchytrium</taxon>
    </lineage>
</organism>
<dbReference type="VEuPathDB" id="FungiDB:SeMB42_g07661"/>
<proteinExistence type="predicted"/>